<comment type="caution">
    <text evidence="3">The sequence shown here is derived from an EMBL/GenBank/DDBJ whole genome shotgun (WGS) entry which is preliminary data.</text>
</comment>
<dbReference type="RefSeq" id="WP_139584818.1">
    <property type="nucleotide sequence ID" value="NZ_VDFY01000153.1"/>
</dbReference>
<feature type="transmembrane region" description="Helical" evidence="2">
    <location>
        <begin position="249"/>
        <end position="268"/>
    </location>
</feature>
<evidence type="ECO:0008006" key="5">
    <source>
        <dbReference type="Google" id="ProtNLM"/>
    </source>
</evidence>
<feature type="transmembrane region" description="Helical" evidence="2">
    <location>
        <begin position="150"/>
        <end position="176"/>
    </location>
</feature>
<evidence type="ECO:0000256" key="2">
    <source>
        <dbReference type="SAM" id="Phobius"/>
    </source>
</evidence>
<proteinExistence type="predicted"/>
<organism evidence="3 4">
    <name type="scientific">Micromonospora orduensis</name>
    <dbReference type="NCBI Taxonomy" id="1420891"/>
    <lineage>
        <taxon>Bacteria</taxon>
        <taxon>Bacillati</taxon>
        <taxon>Actinomycetota</taxon>
        <taxon>Actinomycetes</taxon>
        <taxon>Micromonosporales</taxon>
        <taxon>Micromonosporaceae</taxon>
        <taxon>Micromonospora</taxon>
    </lineage>
</organism>
<protein>
    <recommendedName>
        <fullName evidence="5">Type IV secretion system protein</fullName>
    </recommendedName>
</protein>
<feature type="transmembrane region" description="Helical" evidence="2">
    <location>
        <begin position="76"/>
        <end position="97"/>
    </location>
</feature>
<feature type="transmembrane region" description="Helical" evidence="2">
    <location>
        <begin position="213"/>
        <end position="237"/>
    </location>
</feature>
<keyword evidence="2" id="KW-0812">Transmembrane</keyword>
<gene>
    <name evidence="3" type="ORF">FHG89_13995</name>
</gene>
<dbReference type="AlphaFoldDB" id="A0A5C4QPL9"/>
<sequence length="369" mass="35969">MGAAVVPSCPPVLPTCIPGKILENTASRFLDELAEQSSQAAAEMLKTLVTGWLSIPTPVVSQAEGAVQHLRAYTNWAVAAIAVGTVLFAALKIAWQRNGQEAGTLTKNLVTLVVLAGAGVPAVQLLIEIGDAYADWILSASANGDLGKRLLLLAPAAATGGMPAIVVIGISIMVFLSSMVQLLLLLARNAGLVLLAGLLPAAAAVGGSVRSRYLTWLLALLLYKPAAATIYATVFWLGQGQTLTDVLTGMVMFCMAIVALPALMRLIAPAVSVLTSGGGSSGVALAAASGAGQLASGALRVSGAGGASSTTGSSGSPGGPGRPGGAAPSAPAARPSGGGAGTAGSSGGRMAGAGSAAAGAGASNGPASA</sequence>
<feature type="non-terminal residue" evidence="3">
    <location>
        <position position="369"/>
    </location>
</feature>
<feature type="compositionally biased region" description="Low complexity" evidence="1">
    <location>
        <begin position="352"/>
        <end position="369"/>
    </location>
</feature>
<feature type="transmembrane region" description="Helical" evidence="2">
    <location>
        <begin position="182"/>
        <end position="206"/>
    </location>
</feature>
<feature type="transmembrane region" description="Helical" evidence="2">
    <location>
        <begin position="109"/>
        <end position="129"/>
    </location>
</feature>
<dbReference type="EMBL" id="VDFY01000153">
    <property type="protein sequence ID" value="TNH28761.1"/>
    <property type="molecule type" value="Genomic_DNA"/>
</dbReference>
<feature type="compositionally biased region" description="Low complexity" evidence="1">
    <location>
        <begin position="325"/>
        <end position="335"/>
    </location>
</feature>
<dbReference type="OrthoDB" id="3694109at2"/>
<name>A0A5C4QPL9_9ACTN</name>
<feature type="compositionally biased region" description="Gly residues" evidence="1">
    <location>
        <begin position="315"/>
        <end position="324"/>
    </location>
</feature>
<dbReference type="Proteomes" id="UP000306145">
    <property type="component" value="Unassembled WGS sequence"/>
</dbReference>
<feature type="region of interest" description="Disordered" evidence="1">
    <location>
        <begin position="305"/>
        <end position="369"/>
    </location>
</feature>
<feature type="compositionally biased region" description="Gly residues" evidence="1">
    <location>
        <begin position="336"/>
        <end position="351"/>
    </location>
</feature>
<accession>A0A5C4QPL9</accession>
<dbReference type="Pfam" id="PF19590">
    <property type="entry name" value="TrbL_3"/>
    <property type="match status" value="1"/>
</dbReference>
<keyword evidence="2" id="KW-1133">Transmembrane helix</keyword>
<evidence type="ECO:0000313" key="3">
    <source>
        <dbReference type="EMBL" id="TNH28761.1"/>
    </source>
</evidence>
<reference evidence="3 4" key="1">
    <citation type="submission" date="2019-06" db="EMBL/GenBank/DDBJ databases">
        <title>Micromonospora ordensis sp. nov., isolated from deep marine sediment.</title>
        <authorList>
            <person name="Veyisoglu A."/>
            <person name="Carro L."/>
            <person name="Klenk H.-P."/>
            <person name="Sahin N."/>
        </authorList>
    </citation>
    <scope>NUCLEOTIDE SEQUENCE [LARGE SCALE GENOMIC DNA]</scope>
    <source>
        <strain evidence="3 4">S2509</strain>
    </source>
</reference>
<dbReference type="InterPro" id="IPR045782">
    <property type="entry name" value="TrbL_3"/>
</dbReference>
<evidence type="ECO:0000313" key="4">
    <source>
        <dbReference type="Proteomes" id="UP000306145"/>
    </source>
</evidence>
<keyword evidence="4" id="KW-1185">Reference proteome</keyword>
<evidence type="ECO:0000256" key="1">
    <source>
        <dbReference type="SAM" id="MobiDB-lite"/>
    </source>
</evidence>
<keyword evidence="2" id="KW-0472">Membrane</keyword>